<dbReference type="SUPFAM" id="SSF52540">
    <property type="entry name" value="P-loop containing nucleoside triphosphate hydrolases"/>
    <property type="match status" value="1"/>
</dbReference>
<dbReference type="GO" id="GO:0090374">
    <property type="term" value="P:oligopeptide export from mitochondrion"/>
    <property type="evidence" value="ECO:0007669"/>
    <property type="project" value="TreeGrafter"/>
</dbReference>
<dbReference type="Pfam" id="PF00005">
    <property type="entry name" value="ABC_tran"/>
    <property type="match status" value="1"/>
</dbReference>
<reference evidence="7" key="1">
    <citation type="submission" date="2022-11" db="UniProtKB">
        <authorList>
            <consortium name="WormBaseParasite"/>
        </authorList>
    </citation>
    <scope>IDENTIFICATION</scope>
</reference>
<keyword evidence="3" id="KW-1133">Transmembrane helix</keyword>
<dbReference type="Gene3D" id="3.40.50.300">
    <property type="entry name" value="P-loop containing nucleotide triphosphate hydrolases"/>
    <property type="match status" value="1"/>
</dbReference>
<dbReference type="InterPro" id="IPR003439">
    <property type="entry name" value="ABC_transporter-like_ATP-bd"/>
</dbReference>
<evidence type="ECO:0000313" key="7">
    <source>
        <dbReference type="WBParaSite" id="PSU_v2.g9013.t1"/>
    </source>
</evidence>
<evidence type="ECO:0000259" key="5">
    <source>
        <dbReference type="Pfam" id="PF00005"/>
    </source>
</evidence>
<comment type="subcellular location">
    <subcellularLocation>
        <location evidence="1">Membrane</location>
        <topology evidence="1">Multi-pass membrane protein</topology>
    </subcellularLocation>
</comment>
<protein>
    <submittedName>
        <fullName evidence="7">ABC transporter domain-containing protein</fullName>
    </submittedName>
</protein>
<evidence type="ECO:0000256" key="4">
    <source>
        <dbReference type="ARBA" id="ARBA00023136"/>
    </source>
</evidence>
<accession>A0A914ZB75</accession>
<name>A0A914ZB75_9BILA</name>
<dbReference type="Gene3D" id="1.20.1560.10">
    <property type="entry name" value="ABC transporter type 1, transmembrane domain"/>
    <property type="match status" value="1"/>
</dbReference>
<dbReference type="InterPro" id="IPR027417">
    <property type="entry name" value="P-loop_NTPase"/>
</dbReference>
<dbReference type="GO" id="GO:0016887">
    <property type="term" value="F:ATP hydrolysis activity"/>
    <property type="evidence" value="ECO:0007669"/>
    <property type="project" value="InterPro"/>
</dbReference>
<evidence type="ECO:0000256" key="3">
    <source>
        <dbReference type="ARBA" id="ARBA00022989"/>
    </source>
</evidence>
<dbReference type="GO" id="GO:0015421">
    <property type="term" value="F:ABC-type oligopeptide transporter activity"/>
    <property type="evidence" value="ECO:0007669"/>
    <property type="project" value="TreeGrafter"/>
</dbReference>
<evidence type="ECO:0000256" key="2">
    <source>
        <dbReference type="ARBA" id="ARBA00022692"/>
    </source>
</evidence>
<dbReference type="PANTHER" id="PTHR43394:SF27">
    <property type="entry name" value="ATP-DEPENDENT TRANSLOCASE ABCB1-LIKE"/>
    <property type="match status" value="1"/>
</dbReference>
<proteinExistence type="predicted"/>
<dbReference type="InterPro" id="IPR036640">
    <property type="entry name" value="ABC1_TM_sf"/>
</dbReference>
<evidence type="ECO:0000256" key="1">
    <source>
        <dbReference type="ARBA" id="ARBA00004141"/>
    </source>
</evidence>
<dbReference type="GO" id="GO:0005743">
    <property type="term" value="C:mitochondrial inner membrane"/>
    <property type="evidence" value="ECO:0007669"/>
    <property type="project" value="TreeGrafter"/>
</dbReference>
<dbReference type="AlphaFoldDB" id="A0A914ZB75"/>
<feature type="domain" description="ABC transporter" evidence="5">
    <location>
        <begin position="66"/>
        <end position="134"/>
    </location>
</feature>
<dbReference type="GO" id="GO:0005524">
    <property type="term" value="F:ATP binding"/>
    <property type="evidence" value="ECO:0007669"/>
    <property type="project" value="InterPro"/>
</dbReference>
<keyword evidence="6" id="KW-1185">Reference proteome</keyword>
<keyword evidence="2" id="KW-0812">Transmembrane</keyword>
<sequence length="142" mass="15715">MRFGQAVPQFVTIINAKMAAGEIFNIIDMQPKLDREIGLKPESIEGEIEFSDVYFSYPSRKSIKVLNGISFSVPAGKNIALVGHSGCGKSTTIGLLMRYYEHSMGTVKVDGIAVEDLNVEWLRSQIGIVSQEPVSRRYGRSM</sequence>
<organism evidence="6 7">
    <name type="scientific">Panagrolaimus superbus</name>
    <dbReference type="NCBI Taxonomy" id="310955"/>
    <lineage>
        <taxon>Eukaryota</taxon>
        <taxon>Metazoa</taxon>
        <taxon>Ecdysozoa</taxon>
        <taxon>Nematoda</taxon>
        <taxon>Chromadorea</taxon>
        <taxon>Rhabditida</taxon>
        <taxon>Tylenchina</taxon>
        <taxon>Panagrolaimomorpha</taxon>
        <taxon>Panagrolaimoidea</taxon>
        <taxon>Panagrolaimidae</taxon>
        <taxon>Panagrolaimus</taxon>
    </lineage>
</organism>
<keyword evidence="4" id="KW-0472">Membrane</keyword>
<dbReference type="PANTHER" id="PTHR43394">
    <property type="entry name" value="ATP-DEPENDENT PERMEASE MDL1, MITOCHONDRIAL"/>
    <property type="match status" value="1"/>
</dbReference>
<dbReference type="WBParaSite" id="PSU_v2.g9013.t1">
    <property type="protein sequence ID" value="PSU_v2.g9013.t1"/>
    <property type="gene ID" value="PSU_v2.g9013"/>
</dbReference>
<dbReference type="InterPro" id="IPR039421">
    <property type="entry name" value="Type_1_exporter"/>
</dbReference>
<evidence type="ECO:0000313" key="6">
    <source>
        <dbReference type="Proteomes" id="UP000887577"/>
    </source>
</evidence>
<dbReference type="Proteomes" id="UP000887577">
    <property type="component" value="Unplaced"/>
</dbReference>